<evidence type="ECO:0000313" key="2">
    <source>
        <dbReference type="EMBL" id="KAK6339433.1"/>
    </source>
</evidence>
<feature type="compositionally biased region" description="Basic and acidic residues" evidence="1">
    <location>
        <begin position="255"/>
        <end position="264"/>
    </location>
</feature>
<organism evidence="2 3">
    <name type="scientific">Orbilia javanica</name>
    <dbReference type="NCBI Taxonomy" id="47235"/>
    <lineage>
        <taxon>Eukaryota</taxon>
        <taxon>Fungi</taxon>
        <taxon>Dikarya</taxon>
        <taxon>Ascomycota</taxon>
        <taxon>Pezizomycotina</taxon>
        <taxon>Orbiliomycetes</taxon>
        <taxon>Orbiliales</taxon>
        <taxon>Orbiliaceae</taxon>
        <taxon>Orbilia</taxon>
    </lineage>
</organism>
<protein>
    <submittedName>
        <fullName evidence="2">Uncharacterized protein</fullName>
    </submittedName>
</protein>
<reference evidence="2 3" key="1">
    <citation type="submission" date="2019-10" db="EMBL/GenBank/DDBJ databases">
        <authorList>
            <person name="Palmer J.M."/>
        </authorList>
    </citation>
    <scope>NUCLEOTIDE SEQUENCE [LARGE SCALE GENOMIC DNA]</scope>
    <source>
        <strain evidence="2 3">TWF718</strain>
    </source>
</reference>
<gene>
    <name evidence="2" type="ORF">TWF718_008849</name>
</gene>
<sequence length="841" mass="97289">MSYQILAGDSEVVYPLRISDLPGAGAEAQWDQTKSSPAPQRLLSEYRRAKERGLLVPLPEAIDRALQQESQSSTGLRHPWQLPDPGLKALWHPVSEFQAPSMQQTGATVPDRRTRQTNLYLNITATPAPVRSPLGTINANKIRAQNAYREADEPRPESTRPGQVEDFDFLSSPLPRHEFERVDENRRDSISPSQFDHSVFSSSPPAKLDLEGNEELLDESSCNGALFLRSAKELQEKWKDRDGEAPLFWTPEESDTPRRVDTPRAVDTPPNAESIALEFGKKKRGQSNGKRSLPVQETNLDYLPSENTMPEIVLEPLPEKESPQQPQIDSAPKTILLLTDDEVLKFYLTLNFQSTSQWHHIFQLHHVYKMRHVKFDLVSKEDSETWFTPYIADRPTVIRQQWKNCSTIDSHIIRDLHCAFYVALRNILTDVSDIEWEDNISTVSGWMEVCVSPPRLIGQMKEVLQWDEEIVDLLRSEYGIDILHFIDTQYEIKSRSFLREPTIDLTENQNGRGYFLTCKKGKNDKYKLQISPPYIQTQWTIKHGDSGIECTVKPTVWHPHFLFPNRGITPRFSIGKDSQWLYWDRENLCFSGTVPENYQFHEGPSGRSSVGLDIMVEFNHYFMGKRTEGSHLFYRRESITARSYGAIPMKNPSPPVATPTIYSPNPLQLIWNSHKLGFNERHSDFIVGKAREYEAQLYQNRASDDAKDFAVHGLFPWDPKEPRIQSWGRVTWCDFLQQQRSRAEYLRKDPRGRMEMIRDLQKGPRLGPLDLEYGNDEEDVDDDLEEMRRMYENLNHDAHAIVWLHTLYRETMQDRLEDESLDMEQAGLRNREALRFNSKAY</sequence>
<accession>A0AAN8MQY5</accession>
<name>A0AAN8MQY5_9PEZI</name>
<feature type="compositionally biased region" description="Basic and acidic residues" evidence="1">
    <location>
        <begin position="175"/>
        <end position="189"/>
    </location>
</feature>
<evidence type="ECO:0000256" key="1">
    <source>
        <dbReference type="SAM" id="MobiDB-lite"/>
    </source>
</evidence>
<feature type="compositionally biased region" description="Polar residues" evidence="1">
    <location>
        <begin position="190"/>
        <end position="204"/>
    </location>
</feature>
<dbReference type="Proteomes" id="UP001313282">
    <property type="component" value="Unassembled WGS sequence"/>
</dbReference>
<comment type="caution">
    <text evidence="2">The sequence shown here is derived from an EMBL/GenBank/DDBJ whole genome shotgun (WGS) entry which is preliminary data.</text>
</comment>
<keyword evidence="3" id="KW-1185">Reference proteome</keyword>
<evidence type="ECO:0000313" key="3">
    <source>
        <dbReference type="Proteomes" id="UP001313282"/>
    </source>
</evidence>
<dbReference type="AlphaFoldDB" id="A0AAN8MQY5"/>
<feature type="region of interest" description="Disordered" evidence="1">
    <location>
        <begin position="146"/>
        <end position="207"/>
    </location>
</feature>
<feature type="compositionally biased region" description="Basic and acidic residues" evidence="1">
    <location>
        <begin position="149"/>
        <end position="158"/>
    </location>
</feature>
<dbReference type="EMBL" id="JAVHNR010000006">
    <property type="protein sequence ID" value="KAK6339433.1"/>
    <property type="molecule type" value="Genomic_DNA"/>
</dbReference>
<proteinExistence type="predicted"/>
<feature type="region of interest" description="Disordered" evidence="1">
    <location>
        <begin position="245"/>
        <end position="293"/>
    </location>
</feature>